<accession>A0A9P6CYY8</accession>
<dbReference type="AlphaFoldDB" id="A0A9P6CYY8"/>
<feature type="region of interest" description="Disordered" evidence="1">
    <location>
        <begin position="24"/>
        <end position="47"/>
    </location>
</feature>
<reference evidence="2" key="1">
    <citation type="submission" date="2020-11" db="EMBL/GenBank/DDBJ databases">
        <authorList>
            <consortium name="DOE Joint Genome Institute"/>
            <person name="Ahrendt S."/>
            <person name="Riley R."/>
            <person name="Andreopoulos W."/>
            <person name="Labutti K."/>
            <person name="Pangilinan J."/>
            <person name="Ruiz-Duenas F.J."/>
            <person name="Barrasa J.M."/>
            <person name="Sanchez-Garcia M."/>
            <person name="Camarero S."/>
            <person name="Miyauchi S."/>
            <person name="Serrano A."/>
            <person name="Linde D."/>
            <person name="Babiker R."/>
            <person name="Drula E."/>
            <person name="Ayuso-Fernandez I."/>
            <person name="Pacheco R."/>
            <person name="Padilla G."/>
            <person name="Ferreira P."/>
            <person name="Barriuso J."/>
            <person name="Kellner H."/>
            <person name="Castanera R."/>
            <person name="Alfaro M."/>
            <person name="Ramirez L."/>
            <person name="Pisabarro A.G."/>
            <person name="Kuo A."/>
            <person name="Tritt A."/>
            <person name="Lipzen A."/>
            <person name="He G."/>
            <person name="Yan M."/>
            <person name="Ng V."/>
            <person name="Cullen D."/>
            <person name="Martin F."/>
            <person name="Rosso M.-N."/>
            <person name="Henrissat B."/>
            <person name="Hibbett D."/>
            <person name="Martinez A.T."/>
            <person name="Grigoriev I.V."/>
        </authorList>
    </citation>
    <scope>NUCLEOTIDE SEQUENCE</scope>
    <source>
        <strain evidence="2">CIRM-BRFM 674</strain>
    </source>
</reference>
<name>A0A9P6CYY8_9AGAR</name>
<sequence>MRCTRRDLFNSCPNAVKQFTETLTASSQGRRRRSIAPMDGLPGPPGPVPGANDCIVFLITGVRRKDGSILIGCHVPSPIFHPFPPLPQHSHRNPYPSHRAQISNDKITMSNTLSRAQRIPQMSPQAALRTVRPIGELLQRQSLGNESSIADEGARGPRVRPSVLGRAVLAPRRRPWL</sequence>
<gene>
    <name evidence="2" type="ORF">BDN70DRAFT_880553</name>
</gene>
<keyword evidence="3" id="KW-1185">Reference proteome</keyword>
<comment type="caution">
    <text evidence="2">The sequence shown here is derived from an EMBL/GenBank/DDBJ whole genome shotgun (WGS) entry which is preliminary data.</text>
</comment>
<dbReference type="EMBL" id="MU155246">
    <property type="protein sequence ID" value="KAF9477940.1"/>
    <property type="molecule type" value="Genomic_DNA"/>
</dbReference>
<evidence type="ECO:0000313" key="3">
    <source>
        <dbReference type="Proteomes" id="UP000807469"/>
    </source>
</evidence>
<proteinExistence type="predicted"/>
<evidence type="ECO:0000256" key="1">
    <source>
        <dbReference type="SAM" id="MobiDB-lite"/>
    </source>
</evidence>
<protein>
    <submittedName>
        <fullName evidence="2">Uncharacterized protein</fullName>
    </submittedName>
</protein>
<organism evidence="2 3">
    <name type="scientific">Pholiota conissans</name>
    <dbReference type="NCBI Taxonomy" id="109636"/>
    <lineage>
        <taxon>Eukaryota</taxon>
        <taxon>Fungi</taxon>
        <taxon>Dikarya</taxon>
        <taxon>Basidiomycota</taxon>
        <taxon>Agaricomycotina</taxon>
        <taxon>Agaricomycetes</taxon>
        <taxon>Agaricomycetidae</taxon>
        <taxon>Agaricales</taxon>
        <taxon>Agaricineae</taxon>
        <taxon>Strophariaceae</taxon>
        <taxon>Pholiota</taxon>
    </lineage>
</organism>
<evidence type="ECO:0000313" key="2">
    <source>
        <dbReference type="EMBL" id="KAF9477940.1"/>
    </source>
</evidence>
<dbReference type="Proteomes" id="UP000807469">
    <property type="component" value="Unassembled WGS sequence"/>
</dbReference>